<dbReference type="AlphaFoldDB" id="A0A3E0G7Z2"/>
<accession>A0A3E0G7Z2</accession>
<dbReference type="Proteomes" id="UP000256269">
    <property type="component" value="Unassembled WGS sequence"/>
</dbReference>
<evidence type="ECO:0000313" key="2">
    <source>
        <dbReference type="Proteomes" id="UP000256269"/>
    </source>
</evidence>
<gene>
    <name evidence="1" type="ORF">BCF44_13631</name>
</gene>
<dbReference type="RefSeq" id="WP_116182134.1">
    <property type="nucleotide sequence ID" value="NZ_CP144379.1"/>
</dbReference>
<evidence type="ECO:0000313" key="1">
    <source>
        <dbReference type="EMBL" id="REH18276.1"/>
    </source>
</evidence>
<protein>
    <submittedName>
        <fullName evidence="1">Uncharacterized protein</fullName>
    </submittedName>
</protein>
<name>A0A3E0G7Z2_9PSEU</name>
<dbReference type="OrthoDB" id="3698171at2"/>
<organism evidence="1 2">
    <name type="scientific">Kutzneria buriramensis</name>
    <dbReference type="NCBI Taxonomy" id="1045776"/>
    <lineage>
        <taxon>Bacteria</taxon>
        <taxon>Bacillati</taxon>
        <taxon>Actinomycetota</taxon>
        <taxon>Actinomycetes</taxon>
        <taxon>Pseudonocardiales</taxon>
        <taxon>Pseudonocardiaceae</taxon>
        <taxon>Kutzneria</taxon>
    </lineage>
</organism>
<proteinExistence type="predicted"/>
<comment type="caution">
    <text evidence="1">The sequence shown here is derived from an EMBL/GenBank/DDBJ whole genome shotgun (WGS) entry which is preliminary data.</text>
</comment>
<keyword evidence="2" id="KW-1185">Reference proteome</keyword>
<sequence>MTSTIKGIVRTGKTSERQLFAAYLTTATAETETGRRVRGLLSELDEIAQDRQMAGRFVDSGTWLTDLVREERDVWDHIVEALSSGNGKKEEK</sequence>
<reference evidence="1 2" key="1">
    <citation type="submission" date="2018-08" db="EMBL/GenBank/DDBJ databases">
        <title>Genomic Encyclopedia of Archaeal and Bacterial Type Strains, Phase II (KMG-II): from individual species to whole genera.</title>
        <authorList>
            <person name="Goeker M."/>
        </authorList>
    </citation>
    <scope>NUCLEOTIDE SEQUENCE [LARGE SCALE GENOMIC DNA]</scope>
    <source>
        <strain evidence="1 2">DSM 45791</strain>
    </source>
</reference>
<dbReference type="EMBL" id="QUNO01000036">
    <property type="protein sequence ID" value="REH18276.1"/>
    <property type="molecule type" value="Genomic_DNA"/>
</dbReference>